<proteinExistence type="predicted"/>
<dbReference type="Proteomes" id="UP001151760">
    <property type="component" value="Unassembled WGS sequence"/>
</dbReference>
<gene>
    <name evidence="1" type="ORF">Tco_0656769</name>
</gene>
<reference evidence="1" key="2">
    <citation type="submission" date="2022-01" db="EMBL/GenBank/DDBJ databases">
        <authorList>
            <person name="Yamashiro T."/>
            <person name="Shiraishi A."/>
            <person name="Satake H."/>
            <person name="Nakayama K."/>
        </authorList>
    </citation>
    <scope>NUCLEOTIDE SEQUENCE</scope>
</reference>
<organism evidence="1 2">
    <name type="scientific">Tanacetum coccineum</name>
    <dbReference type="NCBI Taxonomy" id="301880"/>
    <lineage>
        <taxon>Eukaryota</taxon>
        <taxon>Viridiplantae</taxon>
        <taxon>Streptophyta</taxon>
        <taxon>Embryophyta</taxon>
        <taxon>Tracheophyta</taxon>
        <taxon>Spermatophyta</taxon>
        <taxon>Magnoliopsida</taxon>
        <taxon>eudicotyledons</taxon>
        <taxon>Gunneridae</taxon>
        <taxon>Pentapetalae</taxon>
        <taxon>asterids</taxon>
        <taxon>campanulids</taxon>
        <taxon>Asterales</taxon>
        <taxon>Asteraceae</taxon>
        <taxon>Asteroideae</taxon>
        <taxon>Anthemideae</taxon>
        <taxon>Anthemidinae</taxon>
        <taxon>Tanacetum</taxon>
    </lineage>
</organism>
<evidence type="ECO:0000313" key="2">
    <source>
        <dbReference type="Proteomes" id="UP001151760"/>
    </source>
</evidence>
<reference evidence="1" key="1">
    <citation type="journal article" date="2022" name="Int. J. Mol. Sci.">
        <title>Draft Genome of Tanacetum Coccineum: Genomic Comparison of Closely Related Tanacetum-Family Plants.</title>
        <authorList>
            <person name="Yamashiro T."/>
            <person name="Shiraishi A."/>
            <person name="Nakayama K."/>
            <person name="Satake H."/>
        </authorList>
    </citation>
    <scope>NUCLEOTIDE SEQUENCE</scope>
</reference>
<accession>A0ABQ4XAD2</accession>
<comment type="caution">
    <text evidence="1">The sequence shown here is derived from an EMBL/GenBank/DDBJ whole genome shotgun (WGS) entry which is preliminary data.</text>
</comment>
<keyword evidence="2" id="KW-1185">Reference proteome</keyword>
<name>A0ABQ4XAD2_9ASTR</name>
<protein>
    <submittedName>
        <fullName evidence="1">Uncharacterized protein</fullName>
    </submittedName>
</protein>
<evidence type="ECO:0000313" key="1">
    <source>
        <dbReference type="EMBL" id="GJS61985.1"/>
    </source>
</evidence>
<sequence length="241" mass="27658">MRERTRLNRWYLKKRWRTVIVRGAPIDTSIASFALESAEVRCHEIDGREASDIYTELSTSACVTTRVEIHATFTQTHSQTLYLSLLEFRGVLVQEDHKRDESVRVSDIYTHTRVTALFHTSDLSVSLYGESVALVENPGAGERWSSWMLQAVTRVHFPLAAGVDSKIHTERAGQVYGESRLTPDTVEKVTRDERFLDLYLLSLNFWGYYSSLRHCTLGFGKIEINEIHGVKYVITSLRDRD</sequence>
<dbReference type="EMBL" id="BQNB010009329">
    <property type="protein sequence ID" value="GJS61985.1"/>
    <property type="molecule type" value="Genomic_DNA"/>
</dbReference>